<reference evidence="2" key="2">
    <citation type="submission" date="2023-01" db="EMBL/GenBank/DDBJ databases">
        <authorList>
            <person name="Sun Q."/>
            <person name="Evtushenko L."/>
        </authorList>
    </citation>
    <scope>NUCLEOTIDE SEQUENCE</scope>
    <source>
        <strain evidence="2">VKM Ac-1069</strain>
    </source>
</reference>
<keyword evidence="3" id="KW-1185">Reference proteome</keyword>
<evidence type="ECO:0000256" key="1">
    <source>
        <dbReference type="SAM" id="MobiDB-lite"/>
    </source>
</evidence>
<reference evidence="2" key="1">
    <citation type="journal article" date="2014" name="Int. J. Syst. Evol. Microbiol.">
        <title>Complete genome sequence of Corynebacterium casei LMG S-19264T (=DSM 44701T), isolated from a smear-ripened cheese.</title>
        <authorList>
            <consortium name="US DOE Joint Genome Institute (JGI-PGF)"/>
            <person name="Walter F."/>
            <person name="Albersmeier A."/>
            <person name="Kalinowski J."/>
            <person name="Ruckert C."/>
        </authorList>
    </citation>
    <scope>NUCLEOTIDE SEQUENCE</scope>
    <source>
        <strain evidence="2">VKM Ac-1069</strain>
    </source>
</reference>
<feature type="region of interest" description="Disordered" evidence="1">
    <location>
        <begin position="78"/>
        <end position="120"/>
    </location>
</feature>
<comment type="caution">
    <text evidence="2">The sequence shown here is derived from an EMBL/GenBank/DDBJ whole genome shotgun (WGS) entry which is preliminary data.</text>
</comment>
<organism evidence="2 3">
    <name type="scientific">Pseudonocardia halophobica</name>
    <dbReference type="NCBI Taxonomy" id="29401"/>
    <lineage>
        <taxon>Bacteria</taxon>
        <taxon>Bacillati</taxon>
        <taxon>Actinomycetota</taxon>
        <taxon>Actinomycetes</taxon>
        <taxon>Pseudonocardiales</taxon>
        <taxon>Pseudonocardiaceae</taxon>
        <taxon>Pseudonocardia</taxon>
    </lineage>
</organism>
<evidence type="ECO:0000313" key="2">
    <source>
        <dbReference type="EMBL" id="GLL09316.1"/>
    </source>
</evidence>
<gene>
    <name evidence="2" type="ORF">GCM10017577_04560</name>
</gene>
<name>A0A9W6KWI3_9PSEU</name>
<evidence type="ECO:0000313" key="3">
    <source>
        <dbReference type="Proteomes" id="UP001143463"/>
    </source>
</evidence>
<protein>
    <submittedName>
        <fullName evidence="2">Uncharacterized protein</fullName>
    </submittedName>
</protein>
<dbReference type="AlphaFoldDB" id="A0A9W6KWI3"/>
<dbReference type="Proteomes" id="UP001143463">
    <property type="component" value="Unassembled WGS sequence"/>
</dbReference>
<dbReference type="EMBL" id="BSFQ01000001">
    <property type="protein sequence ID" value="GLL09316.1"/>
    <property type="molecule type" value="Genomic_DNA"/>
</dbReference>
<sequence length="131" mass="12877">MSQASASRPRDRRVLALATSLLLVGLSVVCAAVLAVSGSFGTATGSAAPPVAPGGHHVVHDVHCESFTGAEAAAAVHRSPADHPPFAAGPGVSGNLPTDRTQAASAGCAANNRSPATPGREVLLAGGVNRN</sequence>
<feature type="compositionally biased region" description="Polar residues" evidence="1">
    <location>
        <begin position="95"/>
        <end position="104"/>
    </location>
</feature>
<proteinExistence type="predicted"/>
<accession>A0A9W6KWI3</accession>